<proteinExistence type="predicted"/>
<reference evidence="2" key="1">
    <citation type="journal article" date="2020" name="J Insects Food Feed">
        <title>The yellow mealworm (Tenebrio molitor) genome: a resource for the emerging insects as food and feed industry.</title>
        <authorList>
            <person name="Eriksson T."/>
            <person name="Andere A."/>
            <person name="Kelstrup H."/>
            <person name="Emery V."/>
            <person name="Picard C."/>
        </authorList>
    </citation>
    <scope>NUCLEOTIDE SEQUENCE</scope>
    <source>
        <strain evidence="2">Stoneville</strain>
        <tissue evidence="2">Whole head</tissue>
    </source>
</reference>
<dbReference type="AlphaFoldDB" id="A0A8J6HLF8"/>
<comment type="caution">
    <text evidence="2">The sequence shown here is derived from an EMBL/GenBank/DDBJ whole genome shotgun (WGS) entry which is preliminary data.</text>
</comment>
<dbReference type="Proteomes" id="UP000719412">
    <property type="component" value="Unassembled WGS sequence"/>
</dbReference>
<reference evidence="2" key="2">
    <citation type="submission" date="2021-08" db="EMBL/GenBank/DDBJ databases">
        <authorList>
            <person name="Eriksson T."/>
        </authorList>
    </citation>
    <scope>NUCLEOTIDE SEQUENCE</scope>
    <source>
        <strain evidence="2">Stoneville</strain>
        <tissue evidence="2">Whole head</tissue>
    </source>
</reference>
<keyword evidence="3" id="KW-1185">Reference proteome</keyword>
<gene>
    <name evidence="2" type="ORF">GEV33_001876</name>
</gene>
<evidence type="ECO:0000256" key="1">
    <source>
        <dbReference type="SAM" id="MobiDB-lite"/>
    </source>
</evidence>
<evidence type="ECO:0000313" key="2">
    <source>
        <dbReference type="EMBL" id="KAH0820915.1"/>
    </source>
</evidence>
<feature type="region of interest" description="Disordered" evidence="1">
    <location>
        <begin position="112"/>
        <end position="133"/>
    </location>
</feature>
<dbReference type="EMBL" id="JABDTM020010264">
    <property type="protein sequence ID" value="KAH0820915.1"/>
    <property type="molecule type" value="Genomic_DNA"/>
</dbReference>
<organism evidence="2 3">
    <name type="scientific">Tenebrio molitor</name>
    <name type="common">Yellow mealworm beetle</name>
    <dbReference type="NCBI Taxonomy" id="7067"/>
    <lineage>
        <taxon>Eukaryota</taxon>
        <taxon>Metazoa</taxon>
        <taxon>Ecdysozoa</taxon>
        <taxon>Arthropoda</taxon>
        <taxon>Hexapoda</taxon>
        <taxon>Insecta</taxon>
        <taxon>Pterygota</taxon>
        <taxon>Neoptera</taxon>
        <taxon>Endopterygota</taxon>
        <taxon>Coleoptera</taxon>
        <taxon>Polyphaga</taxon>
        <taxon>Cucujiformia</taxon>
        <taxon>Tenebrionidae</taxon>
        <taxon>Tenebrio</taxon>
    </lineage>
</organism>
<evidence type="ECO:0000313" key="3">
    <source>
        <dbReference type="Proteomes" id="UP000719412"/>
    </source>
</evidence>
<name>A0A8J6HLF8_TENMO</name>
<accession>A0A8J6HLF8</accession>
<protein>
    <submittedName>
        <fullName evidence="2">Uncharacterized protein</fullName>
    </submittedName>
</protein>
<sequence>MYGGKNGNFLEGCWELRIQQFNWLATLPPERKTFLEKQKAYIREEREPARLEEVFHDLLSAGAGVIVVESKQAREARLLEAQAESLLRICDLRHGRFNKPNALRINTRRHLLNRSSPKPTRRTRTAQRPDPWCHHPHHQVVDFPEDRLAINHFVCQSRKTSLPFN</sequence>